<protein>
    <submittedName>
        <fullName evidence="1">WYL domain-containing protein</fullName>
    </submittedName>
</protein>
<dbReference type="AlphaFoldDB" id="A0A7X3MCP3"/>
<proteinExistence type="predicted"/>
<evidence type="ECO:0000313" key="2">
    <source>
        <dbReference type="Proteomes" id="UP000460412"/>
    </source>
</evidence>
<dbReference type="EMBL" id="WUQX01000001">
    <property type="protein sequence ID" value="MXP73969.1"/>
    <property type="molecule type" value="Genomic_DNA"/>
</dbReference>
<sequence length="248" mass="28885">MLSDVKPLWRQEQFWYYDRFTDGDPYPALSPRDAAADTSMHLSQTISANTAMPPDQAAAAEKYRRNFRTLLKAQKQRQYVDLDYTSPAGTRVHHHYVPARLEYSVKNDKFRLLALKNTGNGRMRLDILNIARIQSVQLTDKTLSSNIDLNSLIRNSYYKEPLILHIVNKRNALERAMLHFANYEKNTTKIDENTYECLIYYNQSMETELLIEVISFGPMLTVIGSEKFLESLRSRLKKQRLLNCRSLL</sequence>
<accession>A0A7X3MCP3</accession>
<organism evidence="1 2">
    <name type="scientific">Sporofaciens musculi</name>
    <dbReference type="NCBI Taxonomy" id="2681861"/>
    <lineage>
        <taxon>Bacteria</taxon>
        <taxon>Bacillati</taxon>
        <taxon>Bacillota</taxon>
        <taxon>Clostridia</taxon>
        <taxon>Lachnospirales</taxon>
        <taxon>Lachnospiraceae</taxon>
        <taxon>Sporofaciens</taxon>
    </lineage>
</organism>
<name>A0A7X3MCP3_9FIRM</name>
<gene>
    <name evidence="1" type="ORF">GN277_00455</name>
</gene>
<keyword evidence="2" id="KW-1185">Reference proteome</keyword>
<dbReference type="PROSITE" id="PS52050">
    <property type="entry name" value="WYL"/>
    <property type="match status" value="1"/>
</dbReference>
<dbReference type="Proteomes" id="UP000460412">
    <property type="component" value="Unassembled WGS sequence"/>
</dbReference>
<evidence type="ECO:0000313" key="1">
    <source>
        <dbReference type="EMBL" id="MXP73969.1"/>
    </source>
</evidence>
<reference evidence="1 2" key="1">
    <citation type="submission" date="2019-12" db="EMBL/GenBank/DDBJ databases">
        <title>Sporaefaciens musculi gen. nov., sp. nov., a novel bacterium isolated from the caecum of an obese mouse.</title>
        <authorList>
            <person name="Rasmussen T.S."/>
            <person name="Streidl T."/>
            <person name="Hitch T.C.A."/>
            <person name="Wortmann E."/>
            <person name="Deptula P."/>
            <person name="Hansen M."/>
            <person name="Nielsen D.S."/>
            <person name="Clavel T."/>
            <person name="Vogensen F.K."/>
        </authorList>
    </citation>
    <scope>NUCLEOTIDE SEQUENCE [LARGE SCALE GENOMIC DNA]</scope>
    <source>
        <strain evidence="1 2">WCA-9-b2</strain>
    </source>
</reference>
<comment type="caution">
    <text evidence="1">The sequence shown here is derived from an EMBL/GenBank/DDBJ whole genome shotgun (WGS) entry which is preliminary data.</text>
</comment>